<gene>
    <name evidence="1" type="ORF">GCM10008961_31310</name>
</gene>
<dbReference type="InterPro" id="IPR049812">
    <property type="entry name" value="DpdG-like"/>
</dbReference>
<accession>A0ABQ2STC2</accession>
<comment type="caution">
    <text evidence="1">The sequence shown here is derived from an EMBL/GenBank/DDBJ whole genome shotgun (WGS) entry which is preliminary data.</text>
</comment>
<protein>
    <submittedName>
        <fullName evidence="1">Uncharacterized protein</fullName>
    </submittedName>
</protein>
<sequence length="288" mass="31627">MTVLNVPEALPASLLVTYRLFRTQGPLSRETAAARLSPSPTHPAFTDETNKGVKAALSEGLGMGLLVEDGELIALAAAYREAPPTVAAFRTIVRRLILDLSNPRNHDLARALAWFLTLDPYRAPAAQGWTDMQVQHPVVTDVIGNDIRWGNFQRWTQFLGFGERAVVERATTARKARVTDVLLPNATAAVLDCWPEITARLSRSVPISEFLSAVNQSLPVLDEGSFSREFAEGGHTLTGSMSMTLLELEDAGHLHLEDLSDTGKWRLRRPDGRDVPYSHVIIKEGARA</sequence>
<keyword evidence="2" id="KW-1185">Reference proteome</keyword>
<dbReference type="EMBL" id="BMQO01000021">
    <property type="protein sequence ID" value="GGS37476.1"/>
    <property type="molecule type" value="Genomic_DNA"/>
</dbReference>
<proteinExistence type="predicted"/>
<organism evidence="1 2">
    <name type="scientific">Deinococcus knuensis</name>
    <dbReference type="NCBI Taxonomy" id="1837380"/>
    <lineage>
        <taxon>Bacteria</taxon>
        <taxon>Thermotogati</taxon>
        <taxon>Deinococcota</taxon>
        <taxon>Deinococci</taxon>
        <taxon>Deinococcales</taxon>
        <taxon>Deinococcaceae</taxon>
        <taxon>Deinococcus</taxon>
    </lineage>
</organism>
<evidence type="ECO:0000313" key="1">
    <source>
        <dbReference type="EMBL" id="GGS37476.1"/>
    </source>
</evidence>
<dbReference type="Proteomes" id="UP000620633">
    <property type="component" value="Unassembled WGS sequence"/>
</dbReference>
<dbReference type="NCBIfam" id="NF041064">
    <property type="entry name" value="DpdG"/>
    <property type="match status" value="1"/>
</dbReference>
<evidence type="ECO:0000313" key="2">
    <source>
        <dbReference type="Proteomes" id="UP000620633"/>
    </source>
</evidence>
<name>A0ABQ2STC2_9DEIO</name>
<reference evidence="2" key="1">
    <citation type="journal article" date="2019" name="Int. J. Syst. Evol. Microbiol.">
        <title>The Global Catalogue of Microorganisms (GCM) 10K type strain sequencing project: providing services to taxonomists for standard genome sequencing and annotation.</title>
        <authorList>
            <consortium name="The Broad Institute Genomics Platform"/>
            <consortium name="The Broad Institute Genome Sequencing Center for Infectious Disease"/>
            <person name="Wu L."/>
            <person name="Ma J."/>
        </authorList>
    </citation>
    <scope>NUCLEOTIDE SEQUENCE [LARGE SCALE GENOMIC DNA]</scope>
    <source>
        <strain evidence="2">JCM 31406</strain>
    </source>
</reference>